<name>A0A4V3JEX7_9LEPT</name>
<dbReference type="AlphaFoldDB" id="A0A4V3JEX7"/>
<organism evidence="2 3">
    <name type="scientific">Leptospira fluminis</name>
    <dbReference type="NCBI Taxonomy" id="2484979"/>
    <lineage>
        <taxon>Bacteria</taxon>
        <taxon>Pseudomonadati</taxon>
        <taxon>Spirochaetota</taxon>
        <taxon>Spirochaetia</taxon>
        <taxon>Leptospirales</taxon>
        <taxon>Leptospiraceae</taxon>
        <taxon>Leptospira</taxon>
    </lineage>
</organism>
<evidence type="ECO:0000256" key="1">
    <source>
        <dbReference type="SAM" id="MobiDB-lite"/>
    </source>
</evidence>
<accession>A0A4V3JEX7</accession>
<reference evidence="2" key="1">
    <citation type="journal article" date="2019" name="PLoS Negl. Trop. Dis.">
        <title>Revisiting the worldwide diversity of Leptospira species in the environment.</title>
        <authorList>
            <person name="Vincent A.T."/>
            <person name="Schiettekatte O."/>
            <person name="Bourhy P."/>
            <person name="Veyrier F.J."/>
            <person name="Picardeau M."/>
        </authorList>
    </citation>
    <scope>NUCLEOTIDE SEQUENCE [LARGE SCALE GENOMIC DNA]</scope>
    <source>
        <strain evidence="2">SCS5</strain>
    </source>
</reference>
<protein>
    <submittedName>
        <fullName evidence="2">Uncharacterized protein</fullName>
    </submittedName>
</protein>
<proteinExistence type="predicted"/>
<gene>
    <name evidence="2" type="ORF">EHO61_01255</name>
</gene>
<evidence type="ECO:0000313" key="2">
    <source>
        <dbReference type="EMBL" id="TGK21895.1"/>
    </source>
</evidence>
<feature type="region of interest" description="Disordered" evidence="1">
    <location>
        <begin position="56"/>
        <end position="92"/>
    </location>
</feature>
<dbReference type="OrthoDB" id="316927at2"/>
<comment type="caution">
    <text evidence="2">The sequence shown here is derived from an EMBL/GenBank/DDBJ whole genome shotgun (WGS) entry which is preliminary data.</text>
</comment>
<dbReference type="Proteomes" id="UP000297855">
    <property type="component" value="Unassembled WGS sequence"/>
</dbReference>
<evidence type="ECO:0000313" key="3">
    <source>
        <dbReference type="Proteomes" id="UP000297855"/>
    </source>
</evidence>
<sequence length="360" mass="40476">MQFFRDFFLIFPGFAEQPSVWMDGQILALGSVSFALLALFGFAVVTHLERKSESSEVPKEVFSEEMSEPSSNSAEPPNSPEKKTADPSSVSFLPKHSSEIETVSDLAPRSYFHLPVKGKIYESIRDFLDSLSAYGNWEVQLFSQYGKLSHCASKQRSLIVVSEGFPEPVGEESNGLTWVLEWEGSEMGKVVCNGLEDCGESGEKEISRRIHSFAEVLALSSKTEDSETGWGSYLAFCNALEKEKKEGEEPKILLFLEFASIDERSVLLKSFGRWWSEKFHDSVLLYRIRGNRAASFLSTSDWISLQKSLPSLMEFLGSPERTLNVGAAVRVRKDDKDWEPKAREALYLSLEEGPNRFVCL</sequence>
<keyword evidence="3" id="KW-1185">Reference proteome</keyword>
<dbReference type="EMBL" id="RQEV01000002">
    <property type="protein sequence ID" value="TGK21895.1"/>
    <property type="molecule type" value="Genomic_DNA"/>
</dbReference>